<gene>
    <name evidence="1" type="ORF">LCGC14_1692900</name>
</gene>
<protein>
    <submittedName>
        <fullName evidence="1">Uncharacterized protein</fullName>
    </submittedName>
</protein>
<evidence type="ECO:0000313" key="1">
    <source>
        <dbReference type="EMBL" id="KKM15751.1"/>
    </source>
</evidence>
<accession>A0A0F9HK75</accession>
<dbReference type="EMBL" id="LAZR01014830">
    <property type="protein sequence ID" value="KKM15751.1"/>
    <property type="molecule type" value="Genomic_DNA"/>
</dbReference>
<sequence>MASPYNPGLNNATALGLAMGAEAAGVTAGVVNALALGAAMGATGAGTTAGVKAALLFGALFTEGPTVTIVTSEATDVTVANPFAATVNFLIATSNKVNNTNALHLTTNVQTTLVIDVGAATTWSGSYVIGVVA</sequence>
<dbReference type="AlphaFoldDB" id="A0A0F9HK75"/>
<reference evidence="1" key="1">
    <citation type="journal article" date="2015" name="Nature">
        <title>Complex archaea that bridge the gap between prokaryotes and eukaryotes.</title>
        <authorList>
            <person name="Spang A."/>
            <person name="Saw J.H."/>
            <person name="Jorgensen S.L."/>
            <person name="Zaremba-Niedzwiedzka K."/>
            <person name="Martijn J."/>
            <person name="Lind A.E."/>
            <person name="van Eijk R."/>
            <person name="Schleper C."/>
            <person name="Guy L."/>
            <person name="Ettema T.J."/>
        </authorList>
    </citation>
    <scope>NUCLEOTIDE SEQUENCE</scope>
</reference>
<name>A0A0F9HK75_9ZZZZ</name>
<proteinExistence type="predicted"/>
<comment type="caution">
    <text evidence="1">The sequence shown here is derived from an EMBL/GenBank/DDBJ whole genome shotgun (WGS) entry which is preliminary data.</text>
</comment>
<organism evidence="1">
    <name type="scientific">marine sediment metagenome</name>
    <dbReference type="NCBI Taxonomy" id="412755"/>
    <lineage>
        <taxon>unclassified sequences</taxon>
        <taxon>metagenomes</taxon>
        <taxon>ecological metagenomes</taxon>
    </lineage>
</organism>